<gene>
    <name evidence="3" type="ORF">GMD52_06350</name>
    <name evidence="2" type="ORF">GMD59_04085</name>
    <name evidence="1" type="ORF">TQ39_03800</name>
</gene>
<reference evidence="1" key="1">
    <citation type="submission" date="2015-02" db="EMBL/GenBank/DDBJ databases">
        <title>A novel member of the family Ruminococcaceae isolated from human feces.</title>
        <authorList>
            <person name="Shkoporov A.N."/>
            <person name="Chaplin A.V."/>
            <person name="Motuzova O.V."/>
            <person name="Kafarskaia L.I."/>
            <person name="Khokhlova E.V."/>
            <person name="Efimov B.A."/>
        </authorList>
    </citation>
    <scope>NUCLEOTIDE SEQUENCE [LARGE SCALE GENOMIC DNA]</scope>
    <source>
        <strain evidence="1">585-1</strain>
    </source>
</reference>
<organism evidence="1 4">
    <name type="scientific">Ruthenibacterium lactatiformans</name>
    <dbReference type="NCBI Taxonomy" id="1550024"/>
    <lineage>
        <taxon>Bacteria</taxon>
        <taxon>Bacillati</taxon>
        <taxon>Bacillota</taxon>
        <taxon>Clostridia</taxon>
        <taxon>Eubacteriales</taxon>
        <taxon>Oscillospiraceae</taxon>
        <taxon>Ruthenibacterium</taxon>
    </lineage>
</organism>
<dbReference type="Pfam" id="PF10127">
    <property type="entry name" value="RlaP"/>
    <property type="match status" value="1"/>
</dbReference>
<evidence type="ECO:0000313" key="6">
    <source>
        <dbReference type="Proteomes" id="UP000472755"/>
    </source>
</evidence>
<dbReference type="RefSeq" id="WP_050004619.1">
    <property type="nucleotide sequence ID" value="NZ_DAWBJP010000010.1"/>
</dbReference>
<dbReference type="EMBL" id="WMZU01000004">
    <property type="protein sequence ID" value="MTS26465.1"/>
    <property type="molecule type" value="Genomic_DNA"/>
</dbReference>
<protein>
    <submittedName>
        <fullName evidence="1 2">Nucleotidyltransferase</fullName>
    </submittedName>
</protein>
<keyword evidence="4" id="KW-1185">Reference proteome</keyword>
<dbReference type="EMBL" id="JXXK01000003">
    <property type="protein sequence ID" value="KJF40945.1"/>
    <property type="molecule type" value="Genomic_DNA"/>
</dbReference>
<dbReference type="PANTHER" id="PTHR34817">
    <property type="entry name" value="NUCLEOTIDYLTRANSFERASE"/>
    <property type="match status" value="1"/>
</dbReference>
<proteinExistence type="predicted"/>
<name>A0A0D8J1T6_9FIRM</name>
<dbReference type="EMBL" id="WMZR01000006">
    <property type="protein sequence ID" value="MTS51156.1"/>
    <property type="molecule type" value="Genomic_DNA"/>
</dbReference>
<dbReference type="InterPro" id="IPR018775">
    <property type="entry name" value="RlaP"/>
</dbReference>
<dbReference type="Proteomes" id="UP000032483">
    <property type="component" value="Unassembled WGS sequence"/>
</dbReference>
<evidence type="ECO:0000313" key="4">
    <source>
        <dbReference type="Proteomes" id="UP000032483"/>
    </source>
</evidence>
<reference evidence="5 6" key="2">
    <citation type="journal article" date="2019" name="Nat. Med.">
        <title>A library of human gut bacterial isolates paired with longitudinal multiomics data enables mechanistic microbiome research.</title>
        <authorList>
            <person name="Poyet M."/>
            <person name="Groussin M."/>
            <person name="Gibbons S.M."/>
            <person name="Avila-Pacheco J."/>
            <person name="Jiang X."/>
            <person name="Kearney S.M."/>
            <person name="Perrotta A.R."/>
            <person name="Berdy B."/>
            <person name="Zhao S."/>
            <person name="Lieberman T.D."/>
            <person name="Swanson P.K."/>
            <person name="Smith M."/>
            <person name="Roesemann S."/>
            <person name="Alexander J.E."/>
            <person name="Rich S.A."/>
            <person name="Livny J."/>
            <person name="Vlamakis H."/>
            <person name="Clish C."/>
            <person name="Bullock K."/>
            <person name="Deik A."/>
            <person name="Scott J."/>
            <person name="Pierce K.A."/>
            <person name="Xavier R.J."/>
            <person name="Alm E.J."/>
        </authorList>
    </citation>
    <scope>NUCLEOTIDE SEQUENCE [LARGE SCALE GENOMIC DNA]</scope>
    <source>
        <strain evidence="2 6">BIOML-A4</strain>
        <strain evidence="3 5">BIOML-A7</strain>
    </source>
</reference>
<accession>A0A0D8J1T6</accession>
<comment type="caution">
    <text evidence="1">The sequence shown here is derived from an EMBL/GenBank/DDBJ whole genome shotgun (WGS) entry which is preliminary data.</text>
</comment>
<dbReference type="PATRIC" id="fig|1550024.3.peg.851"/>
<evidence type="ECO:0000313" key="5">
    <source>
        <dbReference type="Proteomes" id="UP000449193"/>
    </source>
</evidence>
<dbReference type="Proteomes" id="UP000449193">
    <property type="component" value="Unassembled WGS sequence"/>
</dbReference>
<evidence type="ECO:0000313" key="1">
    <source>
        <dbReference type="EMBL" id="KJF40945.1"/>
    </source>
</evidence>
<keyword evidence="1" id="KW-0808">Transferase</keyword>
<dbReference type="PANTHER" id="PTHR34817:SF2">
    <property type="entry name" value="NUCLEOTIDYLTRANSFERASE"/>
    <property type="match status" value="1"/>
</dbReference>
<sequence length="250" mass="29096">MKDTIQKELAQIEQTQNVRILLAVESGSRAWGFASPDSDYDVRFIYVRPKDAYLRLQKHRDVIELPINDALDINGWDLTKTLRLLHKSNPTLFEWGASPIVYLETDFAARFKSVMGRYFSSKRGLYHYIHMAAGNYREYIKGDMIKAKKYFYVLRPVLACRWILDKGSPPPMLFSELMESGLAPELKPEVERLLELKVNSPEIRMIPQIRTLNEYLSSSIAEIEQKIARPPNEREIGWEELNELFLSQLI</sequence>
<dbReference type="AlphaFoldDB" id="A0A0D8J1T6"/>
<dbReference type="GeneID" id="42855759"/>
<evidence type="ECO:0000313" key="2">
    <source>
        <dbReference type="EMBL" id="MTS26465.1"/>
    </source>
</evidence>
<dbReference type="Proteomes" id="UP000472755">
    <property type="component" value="Unassembled WGS sequence"/>
</dbReference>
<evidence type="ECO:0000313" key="3">
    <source>
        <dbReference type="EMBL" id="MTS51156.1"/>
    </source>
</evidence>
<dbReference type="GO" id="GO:0016740">
    <property type="term" value="F:transferase activity"/>
    <property type="evidence" value="ECO:0007669"/>
    <property type="project" value="UniProtKB-KW"/>
</dbReference>